<dbReference type="EMBL" id="CCKQ01012522">
    <property type="protein sequence ID" value="CDW84148.1"/>
    <property type="molecule type" value="Genomic_DNA"/>
</dbReference>
<proteinExistence type="predicted"/>
<gene>
    <name evidence="1" type="primary">Contig9782.g10460</name>
    <name evidence="1" type="ORF">STYLEM_13205</name>
</gene>
<dbReference type="AlphaFoldDB" id="A0A078ATF3"/>
<keyword evidence="2" id="KW-1185">Reference proteome</keyword>
<protein>
    <submittedName>
        <fullName evidence="1">Uncharacterized protein</fullName>
    </submittedName>
</protein>
<accession>A0A078ATF3</accession>
<evidence type="ECO:0000313" key="2">
    <source>
        <dbReference type="Proteomes" id="UP000039865"/>
    </source>
</evidence>
<sequence length="170" mass="19741">MIQKFDEKQQKVEGLVPFKYIKKYLEESSTNKLSGKISSFCRISMDIEGSQRGRLLQDRGIDQKQMLCFLMLKKHIVSSVLNNYEVHIQTKYLITRISSLKIGTLNSIHGIELQACSEVTHGFLSSSNGQNEKVSVQTLRNQHRIAQMRNSLASNYTKYYWLIYEKDQKK</sequence>
<dbReference type="Proteomes" id="UP000039865">
    <property type="component" value="Unassembled WGS sequence"/>
</dbReference>
<reference evidence="1 2" key="1">
    <citation type="submission" date="2014-06" db="EMBL/GenBank/DDBJ databases">
        <authorList>
            <person name="Swart Estienne"/>
        </authorList>
    </citation>
    <scope>NUCLEOTIDE SEQUENCE [LARGE SCALE GENOMIC DNA]</scope>
    <source>
        <strain evidence="1 2">130c</strain>
    </source>
</reference>
<organism evidence="1 2">
    <name type="scientific">Stylonychia lemnae</name>
    <name type="common">Ciliate</name>
    <dbReference type="NCBI Taxonomy" id="5949"/>
    <lineage>
        <taxon>Eukaryota</taxon>
        <taxon>Sar</taxon>
        <taxon>Alveolata</taxon>
        <taxon>Ciliophora</taxon>
        <taxon>Intramacronucleata</taxon>
        <taxon>Spirotrichea</taxon>
        <taxon>Stichotrichia</taxon>
        <taxon>Sporadotrichida</taxon>
        <taxon>Oxytrichidae</taxon>
        <taxon>Stylonychinae</taxon>
        <taxon>Stylonychia</taxon>
    </lineage>
</organism>
<dbReference type="InParanoid" id="A0A078ATF3"/>
<evidence type="ECO:0000313" key="1">
    <source>
        <dbReference type="EMBL" id="CDW84148.1"/>
    </source>
</evidence>
<name>A0A078ATF3_STYLE</name>